<organism evidence="2 3">
    <name type="scientific">Fonsecaea pedrosoi CBS 271.37</name>
    <dbReference type="NCBI Taxonomy" id="1442368"/>
    <lineage>
        <taxon>Eukaryota</taxon>
        <taxon>Fungi</taxon>
        <taxon>Dikarya</taxon>
        <taxon>Ascomycota</taxon>
        <taxon>Pezizomycotina</taxon>
        <taxon>Eurotiomycetes</taxon>
        <taxon>Chaetothyriomycetidae</taxon>
        <taxon>Chaetothyriales</taxon>
        <taxon>Herpotrichiellaceae</taxon>
        <taxon>Fonsecaea</taxon>
    </lineage>
</organism>
<evidence type="ECO:0000256" key="1">
    <source>
        <dbReference type="SAM" id="MobiDB-lite"/>
    </source>
</evidence>
<dbReference type="OrthoDB" id="4137589at2759"/>
<feature type="region of interest" description="Disordered" evidence="1">
    <location>
        <begin position="46"/>
        <end position="78"/>
    </location>
</feature>
<accession>A0A0D2DR17</accession>
<proteinExistence type="predicted"/>
<name>A0A0D2DR17_9EURO</name>
<dbReference type="AlphaFoldDB" id="A0A0D2DR17"/>
<keyword evidence="3" id="KW-1185">Reference proteome</keyword>
<reference evidence="2 3" key="1">
    <citation type="submission" date="2015-01" db="EMBL/GenBank/DDBJ databases">
        <title>The Genome Sequence of Fonsecaea pedrosoi CBS 271.37.</title>
        <authorList>
            <consortium name="The Broad Institute Genomics Platform"/>
            <person name="Cuomo C."/>
            <person name="de Hoog S."/>
            <person name="Gorbushina A."/>
            <person name="Stielow B."/>
            <person name="Teixiera M."/>
            <person name="Abouelleil A."/>
            <person name="Chapman S.B."/>
            <person name="Priest M."/>
            <person name="Young S.K."/>
            <person name="Wortman J."/>
            <person name="Nusbaum C."/>
            <person name="Birren B."/>
        </authorList>
    </citation>
    <scope>NUCLEOTIDE SEQUENCE [LARGE SCALE GENOMIC DNA]</scope>
    <source>
        <strain evidence="2 3">CBS 271.37</strain>
    </source>
</reference>
<feature type="compositionally biased region" description="Basic and acidic residues" evidence="1">
    <location>
        <begin position="51"/>
        <end position="69"/>
    </location>
</feature>
<evidence type="ECO:0000313" key="2">
    <source>
        <dbReference type="EMBL" id="KIW80281.1"/>
    </source>
</evidence>
<dbReference type="STRING" id="1442368.A0A0D2DR17"/>
<dbReference type="GeneID" id="25306386"/>
<evidence type="ECO:0000313" key="3">
    <source>
        <dbReference type="Proteomes" id="UP000053029"/>
    </source>
</evidence>
<evidence type="ECO:0008006" key="4">
    <source>
        <dbReference type="Google" id="ProtNLM"/>
    </source>
</evidence>
<dbReference type="EMBL" id="KN846972">
    <property type="protein sequence ID" value="KIW80281.1"/>
    <property type="molecule type" value="Genomic_DNA"/>
</dbReference>
<gene>
    <name evidence="2" type="ORF">Z517_06896</name>
</gene>
<dbReference type="RefSeq" id="XP_013284089.1">
    <property type="nucleotide sequence ID" value="XM_013428635.1"/>
</dbReference>
<sequence length="339" mass="37530">MSAASPESNSSYPSRWSWYLPGSQKPSYDSLGDVLLILNQRITPSALGHDAGTEPNKKDEHDEGMRPEGLDGPSSEASLIEAPVPCGAQEIEAKVSSKHLSMASRVFRAMFDGASLVQSIVVLIDKYELQEVTGVYTDLWFPSLWPHRDTSTPHIADWIYICWVLKRPPEYNELTRKAIFACHSRFDDNGLPLPPAISSEIESCRLSAIEDLLTYLNETLETYQGEIQQCSQNTNCDALVLGDLVRKLKAKGLYPVPQAAALDVSLWELFSQLLELAVSTLCEIQLPPHTQSSFGIAPAPPVCSIEKSLEEKIFRVRRGVAGLTLPIYTPSNLWTGNKK</sequence>
<dbReference type="HOGENOM" id="CLU_031555_2_2_1"/>
<dbReference type="Proteomes" id="UP000053029">
    <property type="component" value="Unassembled WGS sequence"/>
</dbReference>
<dbReference type="VEuPathDB" id="FungiDB:Z517_06896"/>
<protein>
    <recommendedName>
        <fullName evidence="4">BTB domain-containing protein</fullName>
    </recommendedName>
</protein>